<evidence type="ECO:0000313" key="4">
    <source>
        <dbReference type="Proteomes" id="UP001165652"/>
    </source>
</evidence>
<proteinExistence type="predicted"/>
<keyword evidence="2" id="KW-1133">Transmembrane helix</keyword>
<evidence type="ECO:0000256" key="2">
    <source>
        <dbReference type="SAM" id="Phobius"/>
    </source>
</evidence>
<keyword evidence="1" id="KW-0175">Coiled coil</keyword>
<reference evidence="3" key="2">
    <citation type="submission" date="2023-02" db="EMBL/GenBank/DDBJ databases">
        <authorList>
            <person name="Rayyan A."/>
            <person name="Meyer T."/>
            <person name="Kyndt J.A."/>
        </authorList>
    </citation>
    <scope>NUCLEOTIDE SEQUENCE</scope>
    <source>
        <strain evidence="3">DSM 9987</strain>
    </source>
</reference>
<feature type="coiled-coil region" evidence="1">
    <location>
        <begin position="78"/>
        <end position="112"/>
    </location>
</feature>
<protein>
    <recommendedName>
        <fullName evidence="5">SPOR domain-containing protein</fullName>
    </recommendedName>
</protein>
<reference evidence="3" key="1">
    <citation type="journal article" date="2023" name="Microbiol Resour">
        <title>Genome Sequences of Rhodoplanes serenus and Two Thermotolerant Strains, Rhodoplanes tepidamans and 'Rhodoplanes cryptolactis,' Further Refine the Genus.</title>
        <authorList>
            <person name="Rayyan A.A."/>
            <person name="Kyndt J.A."/>
        </authorList>
    </citation>
    <scope>NUCLEOTIDE SEQUENCE</scope>
    <source>
        <strain evidence="3">DSM 9987</strain>
    </source>
</reference>
<gene>
    <name evidence="3" type="ORF">PQJ73_26535</name>
</gene>
<comment type="caution">
    <text evidence="3">The sequence shown here is derived from an EMBL/GenBank/DDBJ whole genome shotgun (WGS) entry which is preliminary data.</text>
</comment>
<evidence type="ECO:0008006" key="5">
    <source>
        <dbReference type="Google" id="ProtNLM"/>
    </source>
</evidence>
<feature type="transmembrane region" description="Helical" evidence="2">
    <location>
        <begin position="24"/>
        <end position="42"/>
    </location>
</feature>
<accession>A0ABT5JI46</accession>
<evidence type="ECO:0000313" key="3">
    <source>
        <dbReference type="EMBL" id="MDC7789254.1"/>
    </source>
</evidence>
<keyword evidence="4" id="KW-1185">Reference proteome</keyword>
<dbReference type="RefSeq" id="WP_272780081.1">
    <property type="nucleotide sequence ID" value="NZ_JAQQLI010000065.1"/>
</dbReference>
<organism evidence="3 4">
    <name type="scientific">Rhodoplanes tepidamans</name>
    <name type="common">Rhodoplanes cryptolactis</name>
    <dbReference type="NCBI Taxonomy" id="200616"/>
    <lineage>
        <taxon>Bacteria</taxon>
        <taxon>Pseudomonadati</taxon>
        <taxon>Pseudomonadota</taxon>
        <taxon>Alphaproteobacteria</taxon>
        <taxon>Hyphomicrobiales</taxon>
        <taxon>Nitrobacteraceae</taxon>
        <taxon>Rhodoplanes</taxon>
    </lineage>
</organism>
<dbReference type="EMBL" id="JAQQLI010000065">
    <property type="protein sequence ID" value="MDC7789254.1"/>
    <property type="molecule type" value="Genomic_DNA"/>
</dbReference>
<keyword evidence="2" id="KW-0812">Transmembrane</keyword>
<sequence length="355" mass="35994">MTDVARQHLIDDEERPGLGPLLRLVAWGLAASGALAVAVLAAQSQSDLGERRVAAVTAPLAAQTEATREATAQTFVRVLEAEREAKRLGETVKALTADRDRLAERVTKLEGHIEDLTGSIALIQPARRGPAGSDFGDLMLLPPVLTPGTFRPPETGPAARPLAAGSHAVDPRTVPPIDTAGPLAGEPLAGGAMPPVMASASVAVPHPEEPPAAAVAGTSVAGTVAGLPPSEIPLPRPNPNAQSLGAQAAALRADAPAAAAPAGARFAIEIGGPNSIDNLRALWAKVRDSQAGDLLAEVKPAIALRDGGKPGIVEMRLVAGPVANSLAASRLCASVAIAGVACRATSYDGQMLNLP</sequence>
<keyword evidence="2" id="KW-0472">Membrane</keyword>
<dbReference type="Proteomes" id="UP001165652">
    <property type="component" value="Unassembled WGS sequence"/>
</dbReference>
<evidence type="ECO:0000256" key="1">
    <source>
        <dbReference type="SAM" id="Coils"/>
    </source>
</evidence>
<name>A0ABT5JI46_RHOTP</name>